<feature type="disulfide bond" evidence="5">
    <location>
        <begin position="134"/>
        <end position="198"/>
    </location>
</feature>
<dbReference type="Proteomes" id="UP000694701">
    <property type="component" value="Unplaced"/>
</dbReference>
<name>A0A8C2BRF4_CYPCA</name>
<evidence type="ECO:0000256" key="5">
    <source>
        <dbReference type="PROSITE-ProRule" id="PRU00196"/>
    </source>
</evidence>
<organism evidence="7 8">
    <name type="scientific">Cyprinus carpio</name>
    <name type="common">Common carp</name>
    <dbReference type="NCBI Taxonomy" id="7962"/>
    <lineage>
        <taxon>Eukaryota</taxon>
        <taxon>Metazoa</taxon>
        <taxon>Chordata</taxon>
        <taxon>Craniata</taxon>
        <taxon>Vertebrata</taxon>
        <taxon>Euteleostomi</taxon>
        <taxon>Actinopterygii</taxon>
        <taxon>Neopterygii</taxon>
        <taxon>Teleostei</taxon>
        <taxon>Ostariophysi</taxon>
        <taxon>Cypriniformes</taxon>
        <taxon>Cyprinidae</taxon>
        <taxon>Cyprininae</taxon>
        <taxon>Cyprinus</taxon>
    </lineage>
</organism>
<feature type="disulfide bond" evidence="5">
    <location>
        <begin position="256"/>
        <end position="317"/>
    </location>
</feature>
<feature type="domain" description="SRCR" evidence="6">
    <location>
        <begin position="109"/>
        <end position="209"/>
    </location>
</feature>
<dbReference type="Ensembl" id="ENSCCRT00020000307.1">
    <property type="protein sequence ID" value="ENSCCRP00020000221.1"/>
    <property type="gene ID" value="ENSCCRG00020000168.1"/>
</dbReference>
<dbReference type="PROSITE" id="PS00420">
    <property type="entry name" value="SRCR_1"/>
    <property type="match status" value="3"/>
</dbReference>
<dbReference type="InterPro" id="IPR036772">
    <property type="entry name" value="SRCR-like_dom_sf"/>
</dbReference>
<evidence type="ECO:0000256" key="2">
    <source>
        <dbReference type="ARBA" id="ARBA00022737"/>
    </source>
</evidence>
<dbReference type="SUPFAM" id="SSF56487">
    <property type="entry name" value="SRCR-like"/>
    <property type="match status" value="3"/>
</dbReference>
<dbReference type="Gene3D" id="3.10.250.10">
    <property type="entry name" value="SRCR-like domain"/>
    <property type="match status" value="3"/>
</dbReference>
<dbReference type="PROSITE" id="PS50287">
    <property type="entry name" value="SRCR_2"/>
    <property type="match status" value="3"/>
</dbReference>
<dbReference type="GO" id="GO:0016020">
    <property type="term" value="C:membrane"/>
    <property type="evidence" value="ECO:0007669"/>
    <property type="project" value="InterPro"/>
</dbReference>
<keyword evidence="4" id="KW-0325">Glycoprotein</keyword>
<accession>A0A8C2BRF4</accession>
<dbReference type="FunFam" id="3.10.250.10:FF:000006">
    <property type="entry name" value="neurotrypsin isoform X2"/>
    <property type="match status" value="3"/>
</dbReference>
<feature type="domain" description="SRCR" evidence="6">
    <location>
        <begin position="218"/>
        <end position="318"/>
    </location>
</feature>
<proteinExistence type="predicted"/>
<keyword evidence="3 5" id="KW-1015">Disulfide bond</keyword>
<protein>
    <recommendedName>
        <fullName evidence="6">SRCR domain-containing protein</fullName>
    </recommendedName>
</protein>
<feature type="disulfide bond" evidence="5">
    <location>
        <begin position="178"/>
        <end position="188"/>
    </location>
</feature>
<dbReference type="PANTHER" id="PTHR48071">
    <property type="entry name" value="SRCR DOMAIN-CONTAINING PROTEIN"/>
    <property type="match status" value="1"/>
</dbReference>
<reference evidence="7" key="1">
    <citation type="submission" date="2025-08" db="UniProtKB">
        <authorList>
            <consortium name="Ensembl"/>
        </authorList>
    </citation>
    <scope>IDENTIFICATION</scope>
</reference>
<feature type="disulfide bond" evidence="5">
    <location>
        <begin position="32"/>
        <end position="96"/>
    </location>
</feature>
<dbReference type="SMART" id="SM00202">
    <property type="entry name" value="SR"/>
    <property type="match status" value="3"/>
</dbReference>
<feature type="domain" description="SRCR" evidence="6">
    <location>
        <begin position="7"/>
        <end position="107"/>
    </location>
</feature>
<evidence type="ECO:0000313" key="7">
    <source>
        <dbReference type="Ensembl" id="ENSCCRP00020000221.1"/>
    </source>
</evidence>
<evidence type="ECO:0000256" key="3">
    <source>
        <dbReference type="ARBA" id="ARBA00023157"/>
    </source>
</evidence>
<dbReference type="AlphaFoldDB" id="A0A8C2BRF4"/>
<sequence>PTSIDKIRLMNGTNSCSGRVEVLHEQQWGTVCDDGWDLTDAAVVCREMGCGNAIEAKSVAYFGQGTGQIWLDDVNCDGTESSLMNCRTNRWRTHNCGHHEDAGVICNSVRLVNGINSCSGRVEVLHNGTWGTVCDDGWDLTDAAVVCREMGCGNAIEAKSVAYFGQGTGQIWLDDVNCDGTESSLMNCRTNRWRTHNCGHHEDAGVICNCESKTIKELKLVNGINSCSGRVEVLHNGTWGTVCDDGWDLTDAAVVCREMGCGDVIEAKSAASFGQGSGTIWMDDVLCAGNEFTLKSCSLNGWGIHNCTHQHDAGVICHHKQDSGVICQCESKY</sequence>
<evidence type="ECO:0000256" key="4">
    <source>
        <dbReference type="ARBA" id="ARBA00023180"/>
    </source>
</evidence>
<feature type="disulfide bond" evidence="5">
    <location>
        <begin position="76"/>
        <end position="86"/>
    </location>
</feature>
<evidence type="ECO:0000259" key="6">
    <source>
        <dbReference type="PROSITE" id="PS50287"/>
    </source>
</evidence>
<dbReference type="InterPro" id="IPR001190">
    <property type="entry name" value="SRCR"/>
</dbReference>
<evidence type="ECO:0000256" key="1">
    <source>
        <dbReference type="ARBA" id="ARBA00022729"/>
    </source>
</evidence>
<dbReference type="Pfam" id="PF00530">
    <property type="entry name" value="SRCR"/>
    <property type="match status" value="3"/>
</dbReference>
<keyword evidence="1" id="KW-0732">Signal</keyword>
<feature type="disulfide bond" evidence="5">
    <location>
        <begin position="147"/>
        <end position="208"/>
    </location>
</feature>
<feature type="disulfide bond" evidence="5">
    <location>
        <begin position="243"/>
        <end position="307"/>
    </location>
</feature>
<keyword evidence="2" id="KW-0677">Repeat</keyword>
<evidence type="ECO:0000313" key="8">
    <source>
        <dbReference type="Proteomes" id="UP000694701"/>
    </source>
</evidence>
<feature type="disulfide bond" evidence="5">
    <location>
        <begin position="45"/>
        <end position="106"/>
    </location>
</feature>
<dbReference type="PRINTS" id="PR00258">
    <property type="entry name" value="SPERACTRCPTR"/>
</dbReference>
<feature type="disulfide bond" evidence="5">
    <location>
        <begin position="287"/>
        <end position="297"/>
    </location>
</feature>
<dbReference type="PANTHER" id="PTHR48071:SF18">
    <property type="entry name" value="DELETED IN MALIGNANT BRAIN TUMORS 1 PROTEIN-RELATED"/>
    <property type="match status" value="1"/>
</dbReference>